<dbReference type="Pfam" id="PF02751">
    <property type="entry name" value="TFIIA_gamma_C"/>
    <property type="match status" value="1"/>
</dbReference>
<evidence type="ECO:0000256" key="3">
    <source>
        <dbReference type="ARBA" id="ARBA00019928"/>
    </source>
</evidence>
<dbReference type="InterPro" id="IPR003194">
    <property type="entry name" value="TFIIA_gsu"/>
</dbReference>
<evidence type="ECO:0000256" key="1">
    <source>
        <dbReference type="ARBA" id="ARBA00004123"/>
    </source>
</evidence>
<accession>A0A316ZCF1</accession>
<comment type="subcellular location">
    <subcellularLocation>
        <location evidence="1 8">Nucleus</location>
    </subcellularLocation>
</comment>
<proteinExistence type="inferred from homology"/>
<dbReference type="SUPFAM" id="SSF50784">
    <property type="entry name" value="Transcription factor IIA (TFIIA), beta-barrel domain"/>
    <property type="match status" value="1"/>
</dbReference>
<dbReference type="EMBL" id="KZ819290">
    <property type="protein sequence ID" value="PWN98718.1"/>
    <property type="molecule type" value="Genomic_DNA"/>
</dbReference>
<dbReference type="GO" id="GO:0006367">
    <property type="term" value="P:transcription initiation at RNA polymerase II promoter"/>
    <property type="evidence" value="ECO:0007669"/>
    <property type="project" value="InterPro"/>
</dbReference>
<dbReference type="OrthoDB" id="586585at2759"/>
<keyword evidence="6 8" id="KW-0539">Nucleus</keyword>
<dbReference type="PANTHER" id="PTHR10966">
    <property type="entry name" value="TRANSCRIPTION INITIATION FACTOR IIA SUBUNIT 2"/>
    <property type="match status" value="1"/>
</dbReference>
<dbReference type="RefSeq" id="XP_025598997.1">
    <property type="nucleotide sequence ID" value="XM_025745177.1"/>
</dbReference>
<keyword evidence="5 8" id="KW-0804">Transcription</keyword>
<dbReference type="CDD" id="cd10014">
    <property type="entry name" value="TFIIA_gamma_C"/>
    <property type="match status" value="1"/>
</dbReference>
<dbReference type="SUPFAM" id="SSF47396">
    <property type="entry name" value="Transcription factor IIA (TFIIA), alpha-helical domain"/>
    <property type="match status" value="1"/>
</dbReference>
<dbReference type="STRING" id="58919.A0A316ZCF1"/>
<feature type="domain" description="Transcription initiation factor IIA gamma subunit C-terminal" evidence="10">
    <location>
        <begin position="67"/>
        <end position="108"/>
    </location>
</feature>
<name>A0A316ZCF1_9BASI</name>
<evidence type="ECO:0000259" key="9">
    <source>
        <dbReference type="Pfam" id="PF02268"/>
    </source>
</evidence>
<protein>
    <recommendedName>
        <fullName evidence="3 8">Transcription initiation factor IIA subunit 2</fullName>
    </recommendedName>
</protein>
<evidence type="ECO:0000256" key="7">
    <source>
        <dbReference type="ARBA" id="ARBA00024733"/>
    </source>
</evidence>
<dbReference type="InterPro" id="IPR015871">
    <property type="entry name" value="TFIIA_gsu_C"/>
</dbReference>
<dbReference type="Gene3D" id="2.30.18.10">
    <property type="entry name" value="Transcription factor IIA (TFIIA), beta-barrel domain"/>
    <property type="match status" value="1"/>
</dbReference>
<keyword evidence="11" id="KW-0396">Initiation factor</keyword>
<evidence type="ECO:0000256" key="2">
    <source>
        <dbReference type="ARBA" id="ARBA00007675"/>
    </source>
</evidence>
<dbReference type="InterPro" id="IPR015872">
    <property type="entry name" value="TFIIA_gsu_N"/>
</dbReference>
<dbReference type="Proteomes" id="UP000245946">
    <property type="component" value="Unassembled WGS sequence"/>
</dbReference>
<dbReference type="InterPro" id="IPR009088">
    <property type="entry name" value="TFIIA_b-brl"/>
</dbReference>
<evidence type="ECO:0000259" key="10">
    <source>
        <dbReference type="Pfam" id="PF02751"/>
    </source>
</evidence>
<organism evidence="11 12">
    <name type="scientific">Tilletiopsis washingtonensis</name>
    <dbReference type="NCBI Taxonomy" id="58919"/>
    <lineage>
        <taxon>Eukaryota</taxon>
        <taxon>Fungi</taxon>
        <taxon>Dikarya</taxon>
        <taxon>Basidiomycota</taxon>
        <taxon>Ustilaginomycotina</taxon>
        <taxon>Exobasidiomycetes</taxon>
        <taxon>Entylomatales</taxon>
        <taxon>Entylomatales incertae sedis</taxon>
        <taxon>Tilletiopsis</taxon>
    </lineage>
</organism>
<dbReference type="FunFam" id="1.10.287.190:FF:000001">
    <property type="entry name" value="Transcription initiation factor IIA subunit 2"/>
    <property type="match status" value="1"/>
</dbReference>
<evidence type="ECO:0000256" key="5">
    <source>
        <dbReference type="ARBA" id="ARBA00023163"/>
    </source>
</evidence>
<dbReference type="Pfam" id="PF02268">
    <property type="entry name" value="TFIIA_gamma_N"/>
    <property type="match status" value="1"/>
</dbReference>
<dbReference type="Gene3D" id="1.10.287.190">
    <property type="entry name" value="Transcription factor IIA gamma subunit, alpha-helical domain"/>
    <property type="match status" value="1"/>
</dbReference>
<evidence type="ECO:0000313" key="12">
    <source>
        <dbReference type="Proteomes" id="UP000245946"/>
    </source>
</evidence>
<evidence type="ECO:0000256" key="6">
    <source>
        <dbReference type="ARBA" id="ARBA00023242"/>
    </source>
</evidence>
<dbReference type="GO" id="GO:0003743">
    <property type="term" value="F:translation initiation factor activity"/>
    <property type="evidence" value="ECO:0007669"/>
    <property type="project" value="UniProtKB-KW"/>
</dbReference>
<dbReference type="CDD" id="cd10145">
    <property type="entry name" value="TFIIA_gamma_N"/>
    <property type="match status" value="1"/>
</dbReference>
<evidence type="ECO:0000313" key="11">
    <source>
        <dbReference type="EMBL" id="PWN98718.1"/>
    </source>
</evidence>
<comment type="similarity">
    <text evidence="2 8">Belongs to the TFIIA subunit 2 family.</text>
</comment>
<feature type="domain" description="Transcription initiation factor IIA gamma subunit N-terminal" evidence="9">
    <location>
        <begin position="10"/>
        <end position="56"/>
    </location>
</feature>
<dbReference type="AlphaFoldDB" id="A0A316ZCF1"/>
<evidence type="ECO:0000256" key="4">
    <source>
        <dbReference type="ARBA" id="ARBA00023015"/>
    </source>
</evidence>
<sequence>MAANRQSSQYYELYRRSSIGMQLTDALDELIQSGHINPVLAMKVLTQFDKSVAETLNKKVKSKSSLKGHLHYYRSCDEVWTFIVKDAMLKLDNGEMLPVSRARIVACKLGDSSAAK</sequence>
<keyword evidence="12" id="KW-1185">Reference proteome</keyword>
<dbReference type="InterPro" id="IPR009083">
    <property type="entry name" value="TFIIA_a-hlx"/>
</dbReference>
<dbReference type="PIRSF" id="PIRSF009415">
    <property type="entry name" value="Hum_TFIIA_gamma"/>
    <property type="match status" value="1"/>
</dbReference>
<gene>
    <name evidence="11" type="ORF">FA09DRAFT_359896</name>
</gene>
<dbReference type="GeneID" id="37272721"/>
<evidence type="ECO:0000256" key="8">
    <source>
        <dbReference type="PIRNR" id="PIRNR009415"/>
    </source>
</evidence>
<reference evidence="11 12" key="1">
    <citation type="journal article" date="2018" name="Mol. Biol. Evol.">
        <title>Broad Genomic Sampling Reveals a Smut Pathogenic Ancestry of the Fungal Clade Ustilaginomycotina.</title>
        <authorList>
            <person name="Kijpornyongpan T."/>
            <person name="Mondo S.J."/>
            <person name="Barry K."/>
            <person name="Sandor L."/>
            <person name="Lee J."/>
            <person name="Lipzen A."/>
            <person name="Pangilinan J."/>
            <person name="LaButti K."/>
            <person name="Hainaut M."/>
            <person name="Henrissat B."/>
            <person name="Grigoriev I.V."/>
            <person name="Spatafora J.W."/>
            <person name="Aime M.C."/>
        </authorList>
    </citation>
    <scope>NUCLEOTIDE SEQUENCE [LARGE SCALE GENOMIC DNA]</scope>
    <source>
        <strain evidence="11 12">MCA 4186</strain>
    </source>
</reference>
<dbReference type="GO" id="GO:0005672">
    <property type="term" value="C:transcription factor TFIIA complex"/>
    <property type="evidence" value="ECO:0007669"/>
    <property type="project" value="InterPro"/>
</dbReference>
<keyword evidence="11" id="KW-0648">Protein biosynthesis</keyword>
<keyword evidence="4 8" id="KW-0805">Transcription regulation</keyword>
<comment type="function">
    <text evidence="7">TFIIA is a component of the transcription machinery of RNA polymerase II and plays an important role in transcriptional activation. TFIIA in a complex with TBP mediates transcriptional activity.</text>
</comment>